<dbReference type="InterPro" id="IPR036412">
    <property type="entry name" value="HAD-like_sf"/>
</dbReference>
<dbReference type="GO" id="GO:0008967">
    <property type="term" value="F:phosphoglycolate phosphatase activity"/>
    <property type="evidence" value="ECO:0007669"/>
    <property type="project" value="TreeGrafter"/>
</dbReference>
<dbReference type="GO" id="GO:0005829">
    <property type="term" value="C:cytosol"/>
    <property type="evidence" value="ECO:0007669"/>
    <property type="project" value="TreeGrafter"/>
</dbReference>
<dbReference type="SUPFAM" id="SSF56784">
    <property type="entry name" value="HAD-like"/>
    <property type="match status" value="1"/>
</dbReference>
<organism evidence="2 3">
    <name type="scientific">Dickeya zeae</name>
    <dbReference type="NCBI Taxonomy" id="204042"/>
    <lineage>
        <taxon>Bacteria</taxon>
        <taxon>Pseudomonadati</taxon>
        <taxon>Pseudomonadota</taxon>
        <taxon>Gammaproteobacteria</taxon>
        <taxon>Enterobacterales</taxon>
        <taxon>Pectobacteriaceae</taxon>
        <taxon>Dickeya</taxon>
    </lineage>
</organism>
<dbReference type="PANTHER" id="PTHR43434:SF3">
    <property type="entry name" value="GMP_IMP NUCLEOTIDASE YRFG"/>
    <property type="match status" value="1"/>
</dbReference>
<dbReference type="SFLD" id="SFLDS00003">
    <property type="entry name" value="Haloacid_Dehalogenase"/>
    <property type="match status" value="1"/>
</dbReference>
<gene>
    <name evidence="2" type="ORF">DWG24_17545</name>
</gene>
<sequence>MNIFFDFDGTLIDSKLRQYELFCKLVPESHFSYEEYWDIKRNRINQEKLLVDFFSYKSDQLSYIKKTWMDEIEHPDNIEKDTPFLGVGQLLSQLSKKCNLYLVTARQSTDVVKHQVDKFGWSSFFKKLLVTNQTHTKVELIRENVSCNSTDIFIGDTGEDIKTGKLLGIKTIAVTYGILSNKILSEYNPDYLVDSIDGLKDVINTLLIEIAP</sequence>
<keyword evidence="1" id="KW-0479">Metal-binding</keyword>
<reference evidence="2 3" key="1">
    <citation type="submission" date="2018-11" db="EMBL/GenBank/DDBJ databases">
        <title>Complete genome sequence of Dickeya zeae strain CE1 infecting Canna edulis Ker-Gawl. in China.</title>
        <authorList>
            <person name="Zhang J."/>
            <person name="Lin B."/>
            <person name="Shen H."/>
            <person name="Jiang S."/>
            <person name="Pu X."/>
            <person name="Sun D."/>
        </authorList>
    </citation>
    <scope>NUCLEOTIDE SEQUENCE [LARGE SCALE GENOMIC DNA]</scope>
    <source>
        <strain evidence="2 3">CE1</strain>
    </source>
</reference>
<dbReference type="GO" id="GO:0046872">
    <property type="term" value="F:metal ion binding"/>
    <property type="evidence" value="ECO:0007669"/>
    <property type="project" value="UniProtKB-KW"/>
</dbReference>
<dbReference type="GO" id="GO:0006281">
    <property type="term" value="P:DNA repair"/>
    <property type="evidence" value="ECO:0007669"/>
    <property type="project" value="TreeGrafter"/>
</dbReference>
<proteinExistence type="predicted"/>
<dbReference type="Pfam" id="PF13419">
    <property type="entry name" value="HAD_2"/>
    <property type="match status" value="1"/>
</dbReference>
<evidence type="ECO:0000313" key="2">
    <source>
        <dbReference type="EMBL" id="QIZ52419.1"/>
    </source>
</evidence>
<dbReference type="InterPro" id="IPR050155">
    <property type="entry name" value="HAD-like_hydrolase_sf"/>
</dbReference>
<dbReference type="Proteomes" id="UP000500801">
    <property type="component" value="Chromosome"/>
</dbReference>
<dbReference type="RefSeq" id="WP_168363455.1">
    <property type="nucleotide sequence ID" value="NZ_CP033622.1"/>
</dbReference>
<dbReference type="InterPro" id="IPR023198">
    <property type="entry name" value="PGP-like_dom2"/>
</dbReference>
<name>A0AAE7D0V6_9GAMM</name>
<dbReference type="EMBL" id="CP033622">
    <property type="protein sequence ID" value="QIZ52419.1"/>
    <property type="molecule type" value="Genomic_DNA"/>
</dbReference>
<dbReference type="InterPro" id="IPR041492">
    <property type="entry name" value="HAD_2"/>
</dbReference>
<dbReference type="Gene3D" id="3.40.50.1000">
    <property type="entry name" value="HAD superfamily/HAD-like"/>
    <property type="match status" value="1"/>
</dbReference>
<evidence type="ECO:0000313" key="3">
    <source>
        <dbReference type="Proteomes" id="UP000500801"/>
    </source>
</evidence>
<keyword evidence="2" id="KW-0378">Hydrolase</keyword>
<accession>A0AAE7D0V6</accession>
<dbReference type="Gene3D" id="1.10.150.240">
    <property type="entry name" value="Putative phosphatase, domain 2"/>
    <property type="match status" value="1"/>
</dbReference>
<evidence type="ECO:0000256" key="1">
    <source>
        <dbReference type="ARBA" id="ARBA00022723"/>
    </source>
</evidence>
<protein>
    <submittedName>
        <fullName evidence="2">HAD family hydrolase</fullName>
    </submittedName>
</protein>
<dbReference type="SFLD" id="SFLDG01129">
    <property type="entry name" value="C1.5:_HAD__Beta-PGM__Phosphata"/>
    <property type="match status" value="1"/>
</dbReference>
<dbReference type="PANTHER" id="PTHR43434">
    <property type="entry name" value="PHOSPHOGLYCOLATE PHOSPHATASE"/>
    <property type="match status" value="1"/>
</dbReference>
<dbReference type="InterPro" id="IPR023214">
    <property type="entry name" value="HAD_sf"/>
</dbReference>
<dbReference type="AlphaFoldDB" id="A0AAE7D0V6"/>